<gene>
    <name evidence="9" type="ORF">EV643_1467</name>
</gene>
<reference evidence="9 10" key="1">
    <citation type="submission" date="2019-03" db="EMBL/GenBank/DDBJ databases">
        <title>Genomic Encyclopedia of Type Strains, Phase III (KMG-III): the genomes of soil and plant-associated and newly described type strains.</title>
        <authorList>
            <person name="Whitman W."/>
        </authorList>
    </citation>
    <scope>NUCLEOTIDE SEQUENCE [LARGE SCALE GENOMIC DNA]</scope>
    <source>
        <strain evidence="9 10">VKM Ac-2527</strain>
    </source>
</reference>
<feature type="transmembrane region" description="Helical" evidence="7">
    <location>
        <begin position="268"/>
        <end position="290"/>
    </location>
</feature>
<evidence type="ECO:0000256" key="4">
    <source>
        <dbReference type="ARBA" id="ARBA00022692"/>
    </source>
</evidence>
<keyword evidence="2 7" id="KW-0813">Transport</keyword>
<dbReference type="GO" id="GO:0055085">
    <property type="term" value="P:transmembrane transport"/>
    <property type="evidence" value="ECO:0007669"/>
    <property type="project" value="InterPro"/>
</dbReference>
<dbReference type="PANTHER" id="PTHR30193:SF41">
    <property type="entry name" value="DIACETYLCHITOBIOSE UPTAKE SYSTEM PERMEASE PROTEIN NGCF"/>
    <property type="match status" value="1"/>
</dbReference>
<proteinExistence type="inferred from homology"/>
<keyword evidence="9" id="KW-0762">Sugar transport</keyword>
<dbReference type="PANTHER" id="PTHR30193">
    <property type="entry name" value="ABC TRANSPORTER PERMEASE PROTEIN"/>
    <property type="match status" value="1"/>
</dbReference>
<dbReference type="Gene3D" id="1.10.3720.10">
    <property type="entry name" value="MetI-like"/>
    <property type="match status" value="1"/>
</dbReference>
<keyword evidence="3" id="KW-1003">Cell membrane</keyword>
<dbReference type="Proteomes" id="UP000295388">
    <property type="component" value="Unassembled WGS sequence"/>
</dbReference>
<dbReference type="Pfam" id="PF00528">
    <property type="entry name" value="BPD_transp_1"/>
    <property type="match status" value="1"/>
</dbReference>
<dbReference type="InterPro" id="IPR000515">
    <property type="entry name" value="MetI-like"/>
</dbReference>
<feature type="transmembrane region" description="Helical" evidence="7">
    <location>
        <begin position="158"/>
        <end position="183"/>
    </location>
</feature>
<feature type="transmembrane region" description="Helical" evidence="7">
    <location>
        <begin position="112"/>
        <end position="132"/>
    </location>
</feature>
<evidence type="ECO:0000259" key="8">
    <source>
        <dbReference type="PROSITE" id="PS50928"/>
    </source>
</evidence>
<accession>A0A4R6J2Y8</accession>
<dbReference type="GO" id="GO:0005886">
    <property type="term" value="C:plasma membrane"/>
    <property type="evidence" value="ECO:0007669"/>
    <property type="project" value="UniProtKB-SubCell"/>
</dbReference>
<dbReference type="EMBL" id="SNWQ01000046">
    <property type="protein sequence ID" value="TDO29643.1"/>
    <property type="molecule type" value="Genomic_DNA"/>
</dbReference>
<evidence type="ECO:0000256" key="3">
    <source>
        <dbReference type="ARBA" id="ARBA00022475"/>
    </source>
</evidence>
<dbReference type="SUPFAM" id="SSF161098">
    <property type="entry name" value="MetI-like"/>
    <property type="match status" value="1"/>
</dbReference>
<dbReference type="InterPro" id="IPR035906">
    <property type="entry name" value="MetI-like_sf"/>
</dbReference>
<protein>
    <submittedName>
        <fullName evidence="9">Multiple sugar transport system permease protein</fullName>
    </submittedName>
</protein>
<comment type="similarity">
    <text evidence="7">Belongs to the binding-protein-dependent transport system permease family.</text>
</comment>
<evidence type="ECO:0000256" key="2">
    <source>
        <dbReference type="ARBA" id="ARBA00022448"/>
    </source>
</evidence>
<keyword evidence="10" id="KW-1185">Reference proteome</keyword>
<dbReference type="InterPro" id="IPR051393">
    <property type="entry name" value="ABC_transporter_permease"/>
</dbReference>
<dbReference type="CDD" id="cd06261">
    <property type="entry name" value="TM_PBP2"/>
    <property type="match status" value="1"/>
</dbReference>
<evidence type="ECO:0000256" key="6">
    <source>
        <dbReference type="ARBA" id="ARBA00023136"/>
    </source>
</evidence>
<comment type="subcellular location">
    <subcellularLocation>
        <location evidence="1 7">Cell membrane</location>
        <topology evidence="1 7">Multi-pass membrane protein</topology>
    </subcellularLocation>
</comment>
<organism evidence="9 10">
    <name type="scientific">Kribbella caucasensis</name>
    <dbReference type="NCBI Taxonomy" id="2512215"/>
    <lineage>
        <taxon>Bacteria</taxon>
        <taxon>Bacillati</taxon>
        <taxon>Actinomycetota</taxon>
        <taxon>Actinomycetes</taxon>
        <taxon>Propionibacteriales</taxon>
        <taxon>Kribbellaceae</taxon>
        <taxon>Kribbella</taxon>
    </lineage>
</organism>
<dbReference type="AlphaFoldDB" id="A0A4R6J2Y8"/>
<feature type="transmembrane region" description="Helical" evidence="7">
    <location>
        <begin position="212"/>
        <end position="232"/>
    </location>
</feature>
<comment type="caution">
    <text evidence="9">The sequence shown here is derived from an EMBL/GenBank/DDBJ whole genome shotgun (WGS) entry which is preliminary data.</text>
</comment>
<keyword evidence="6 7" id="KW-0472">Membrane</keyword>
<evidence type="ECO:0000313" key="9">
    <source>
        <dbReference type="EMBL" id="TDO29643.1"/>
    </source>
</evidence>
<evidence type="ECO:0000256" key="1">
    <source>
        <dbReference type="ARBA" id="ARBA00004651"/>
    </source>
</evidence>
<feature type="domain" description="ABC transmembrane type-1" evidence="8">
    <location>
        <begin position="74"/>
        <end position="287"/>
    </location>
</feature>
<evidence type="ECO:0000256" key="7">
    <source>
        <dbReference type="RuleBase" id="RU363032"/>
    </source>
</evidence>
<dbReference type="PROSITE" id="PS50928">
    <property type="entry name" value="ABC_TM1"/>
    <property type="match status" value="1"/>
</dbReference>
<sequence length="296" mass="33051">MRWRTAMAWKGAAFTVPFFAGFALFTVVPVLMALSKSMYSTRSSGLGFGEPVVTFSGLENFTRGLTDGRFWGSMWRVALFSVIVIPLIQVVSLLMALMLDAIRRRLAARFRLALLIPYMIPGIVQTLIWIYLYSPVVGPLSPFFRWFGLDVNFYSGDLIWVSIGNLMAWGGVGFTMLIVYGALQAVPAEIFDSARVDGASEWRIAWYIKVPFVRRSLVLVSVLSIIGTLQIFSDPLLFRSMTPETVNKDFTPIMMIYNQAFAEGNFNYASALSIILALVVGVVSAIFYRLTNRAPV</sequence>
<keyword evidence="4 7" id="KW-0812">Transmembrane</keyword>
<evidence type="ECO:0000256" key="5">
    <source>
        <dbReference type="ARBA" id="ARBA00022989"/>
    </source>
</evidence>
<dbReference type="RefSeq" id="WP_202870047.1">
    <property type="nucleotide sequence ID" value="NZ_SNWQ01000046.1"/>
</dbReference>
<feature type="transmembrane region" description="Helical" evidence="7">
    <location>
        <begin position="12"/>
        <end position="34"/>
    </location>
</feature>
<keyword evidence="5 7" id="KW-1133">Transmembrane helix</keyword>
<name>A0A4R6J2Y8_9ACTN</name>
<evidence type="ECO:0000313" key="10">
    <source>
        <dbReference type="Proteomes" id="UP000295388"/>
    </source>
</evidence>
<feature type="transmembrane region" description="Helical" evidence="7">
    <location>
        <begin position="77"/>
        <end position="100"/>
    </location>
</feature>